<reference evidence="1" key="1">
    <citation type="submission" date="2019-08" db="EMBL/GenBank/DDBJ databases">
        <title>Genome sequence of Clostridiales bacterium MT110.</title>
        <authorList>
            <person name="Cao J."/>
        </authorList>
    </citation>
    <scope>NUCLEOTIDE SEQUENCE</scope>
    <source>
        <strain evidence="1">MT110</strain>
    </source>
</reference>
<dbReference type="EMBL" id="CP042469">
    <property type="protein sequence ID" value="QOX64651.1"/>
    <property type="molecule type" value="Genomic_DNA"/>
</dbReference>
<keyword evidence="2" id="KW-1185">Reference proteome</keyword>
<proteinExistence type="predicted"/>
<evidence type="ECO:0000313" key="1">
    <source>
        <dbReference type="EMBL" id="QOX64651.1"/>
    </source>
</evidence>
<organism evidence="1 2">
    <name type="scientific">Anoxybacterium hadale</name>
    <dbReference type="NCBI Taxonomy" id="3408580"/>
    <lineage>
        <taxon>Bacteria</taxon>
        <taxon>Bacillati</taxon>
        <taxon>Bacillota</taxon>
        <taxon>Clostridia</taxon>
        <taxon>Peptostreptococcales</taxon>
        <taxon>Anaerovoracaceae</taxon>
        <taxon>Anoxybacterium</taxon>
    </lineage>
</organism>
<sequence>MNREITLGSNHAEFESNSPSAERNNMGDRNNTISVDDAVIQSISRRQGSGYVTIQYPVSGRNTMTHIQVVTLITSRNTRMRDQFGNPIGLRDLREGMVVSARFSSMMTRSQPPQSRAFSIMVVQENESSIIEEGRVLEVESSRGFNYLLTGQEDNIYSQVRYTITNATLIRDRRGNPIPLRSIRPGQLVRIERASFQTMSIPPQTTALTVQVISS</sequence>
<accession>A0ACD1AEK1</accession>
<name>A0ACD1AEK1_9FIRM</name>
<evidence type="ECO:0000313" key="2">
    <source>
        <dbReference type="Proteomes" id="UP000594014"/>
    </source>
</evidence>
<protein>
    <submittedName>
        <fullName evidence="1">Uncharacterized protein</fullName>
    </submittedName>
</protein>
<dbReference type="Proteomes" id="UP000594014">
    <property type="component" value="Chromosome"/>
</dbReference>
<gene>
    <name evidence="1" type="ORF">FRZ06_15520</name>
</gene>